<feature type="transmembrane region" description="Helical" evidence="1">
    <location>
        <begin position="66"/>
        <end position="88"/>
    </location>
</feature>
<evidence type="ECO:0000313" key="3">
    <source>
        <dbReference type="Proteomes" id="UP000184171"/>
    </source>
</evidence>
<accession>A0A1M6JWQ2</accession>
<keyword evidence="1" id="KW-1133">Transmembrane helix</keyword>
<keyword evidence="3" id="KW-1185">Reference proteome</keyword>
<dbReference type="STRING" id="1122189.SAMN02745165_02545"/>
<dbReference type="OrthoDB" id="5405808at2"/>
<dbReference type="EMBL" id="FQZT01000009">
    <property type="protein sequence ID" value="SHJ51094.1"/>
    <property type="molecule type" value="Genomic_DNA"/>
</dbReference>
<dbReference type="RefSeq" id="WP_072909114.1">
    <property type="nucleotide sequence ID" value="NZ_FQZT01000009.1"/>
</dbReference>
<sequence length="157" mass="17730">MIRQNQQNAMTARQKSLDIQAVSRRSLTEALLFILVSIEAFELRSFDLLASVSAPVRDLLGYPPPAYLVSIALAVYCFSALTIALTQLANNAEPTPHWSHLGYRSMFYVFYGVSGSLANNFMAVFFIGLFLYAVEQAHVWIYAQHLEHKEEELLGQR</sequence>
<reference evidence="2 3" key="1">
    <citation type="submission" date="2016-11" db="EMBL/GenBank/DDBJ databases">
        <authorList>
            <person name="Jaros S."/>
            <person name="Januszkiewicz K."/>
            <person name="Wedrychowicz H."/>
        </authorList>
    </citation>
    <scope>NUCLEOTIDE SEQUENCE [LARGE SCALE GENOMIC DNA]</scope>
    <source>
        <strain evidence="2 3">DSM 5091</strain>
    </source>
</reference>
<evidence type="ECO:0000313" key="2">
    <source>
        <dbReference type="EMBL" id="SHJ51094.1"/>
    </source>
</evidence>
<organism evidence="2 3">
    <name type="scientific">Malonomonas rubra DSM 5091</name>
    <dbReference type="NCBI Taxonomy" id="1122189"/>
    <lineage>
        <taxon>Bacteria</taxon>
        <taxon>Pseudomonadati</taxon>
        <taxon>Thermodesulfobacteriota</taxon>
        <taxon>Desulfuromonadia</taxon>
        <taxon>Desulfuromonadales</taxon>
        <taxon>Geopsychrobacteraceae</taxon>
        <taxon>Malonomonas</taxon>
    </lineage>
</organism>
<gene>
    <name evidence="2" type="ORF">SAMN02745165_02545</name>
</gene>
<keyword evidence="1" id="KW-0812">Transmembrane</keyword>
<dbReference type="Proteomes" id="UP000184171">
    <property type="component" value="Unassembled WGS sequence"/>
</dbReference>
<protein>
    <submittedName>
        <fullName evidence="2">Uncharacterized protein</fullName>
    </submittedName>
</protein>
<dbReference type="AlphaFoldDB" id="A0A1M6JWQ2"/>
<evidence type="ECO:0000256" key="1">
    <source>
        <dbReference type="SAM" id="Phobius"/>
    </source>
</evidence>
<keyword evidence="1" id="KW-0472">Membrane</keyword>
<feature type="transmembrane region" description="Helical" evidence="1">
    <location>
        <begin position="108"/>
        <end position="134"/>
    </location>
</feature>
<proteinExistence type="predicted"/>
<name>A0A1M6JWQ2_MALRU</name>